<dbReference type="InterPro" id="IPR001005">
    <property type="entry name" value="SANT/Myb"/>
</dbReference>
<dbReference type="Gene3D" id="1.10.10.60">
    <property type="entry name" value="Homeodomain-like"/>
    <property type="match status" value="1"/>
</dbReference>
<feature type="domain" description="Myb-like" evidence="2">
    <location>
        <begin position="38"/>
        <end position="90"/>
    </location>
</feature>
<feature type="region of interest" description="Disordered" evidence="1">
    <location>
        <begin position="1"/>
        <end position="33"/>
    </location>
</feature>
<accession>A0A9N9FPL8</accession>
<evidence type="ECO:0000313" key="4">
    <source>
        <dbReference type="Proteomes" id="UP000789706"/>
    </source>
</evidence>
<organism evidence="3 4">
    <name type="scientific">Diversispora eburnea</name>
    <dbReference type="NCBI Taxonomy" id="1213867"/>
    <lineage>
        <taxon>Eukaryota</taxon>
        <taxon>Fungi</taxon>
        <taxon>Fungi incertae sedis</taxon>
        <taxon>Mucoromycota</taxon>
        <taxon>Glomeromycotina</taxon>
        <taxon>Glomeromycetes</taxon>
        <taxon>Diversisporales</taxon>
        <taxon>Diversisporaceae</taxon>
        <taxon>Diversispora</taxon>
    </lineage>
</organism>
<feature type="domain" description="Myb-like" evidence="2">
    <location>
        <begin position="93"/>
        <end position="151"/>
    </location>
</feature>
<name>A0A9N9FPL8_9GLOM</name>
<dbReference type="Proteomes" id="UP000789706">
    <property type="component" value="Unassembled WGS sequence"/>
</dbReference>
<evidence type="ECO:0000256" key="1">
    <source>
        <dbReference type="SAM" id="MobiDB-lite"/>
    </source>
</evidence>
<gene>
    <name evidence="3" type="ORF">DEBURN_LOCUS6933</name>
</gene>
<dbReference type="EMBL" id="CAJVPK010000769">
    <property type="protein sequence ID" value="CAG8547539.1"/>
    <property type="molecule type" value="Genomic_DNA"/>
</dbReference>
<keyword evidence="4" id="KW-1185">Reference proteome</keyword>
<feature type="compositionally biased region" description="Basic and acidic residues" evidence="1">
    <location>
        <begin position="11"/>
        <end position="20"/>
    </location>
</feature>
<dbReference type="SUPFAM" id="SSF46689">
    <property type="entry name" value="Homeodomain-like"/>
    <property type="match status" value="1"/>
</dbReference>
<evidence type="ECO:0000313" key="3">
    <source>
        <dbReference type="EMBL" id="CAG8547539.1"/>
    </source>
</evidence>
<dbReference type="OrthoDB" id="2143914at2759"/>
<evidence type="ECO:0000259" key="2">
    <source>
        <dbReference type="SMART" id="SM00717"/>
    </source>
</evidence>
<proteinExistence type="predicted"/>
<sequence>MGVNHEGGVIGKREEREPDRTFSQTGKTNNNRKTKEYRKGRFTEKEDRDLTKFYNMYIDDHRHNIFAVIEPLLNRNSKSLRERYCNHLDPNIDRSELTKEEKAKIKSIYESLKTTSFSEIARILNQSNAKRSEKRRTDLLIRNYLSPRLRKEKRIKDRMSIQNILNN</sequence>
<reference evidence="3" key="1">
    <citation type="submission" date="2021-06" db="EMBL/GenBank/DDBJ databases">
        <authorList>
            <person name="Kallberg Y."/>
            <person name="Tangrot J."/>
            <person name="Rosling A."/>
        </authorList>
    </citation>
    <scope>NUCLEOTIDE SEQUENCE</scope>
    <source>
        <strain evidence="3">AZ414A</strain>
    </source>
</reference>
<dbReference type="InterPro" id="IPR009057">
    <property type="entry name" value="Homeodomain-like_sf"/>
</dbReference>
<comment type="caution">
    <text evidence="3">The sequence shown here is derived from an EMBL/GenBank/DDBJ whole genome shotgun (WGS) entry which is preliminary data.</text>
</comment>
<dbReference type="SMART" id="SM00717">
    <property type="entry name" value="SANT"/>
    <property type="match status" value="2"/>
</dbReference>
<protein>
    <submittedName>
        <fullName evidence="3">4453_t:CDS:1</fullName>
    </submittedName>
</protein>
<dbReference type="Pfam" id="PF13921">
    <property type="entry name" value="Myb_DNA-bind_6"/>
    <property type="match status" value="1"/>
</dbReference>
<dbReference type="AlphaFoldDB" id="A0A9N9FPL8"/>